<dbReference type="Proteomes" id="UP000005240">
    <property type="component" value="Unassembled WGS sequence"/>
</dbReference>
<dbReference type="VEuPathDB" id="FungiDB:PTTG_07902"/>
<organism evidence="2">
    <name type="scientific">Puccinia triticina (isolate 1-1 / race 1 (BBBD))</name>
    <name type="common">Brown leaf rust fungus</name>
    <dbReference type="NCBI Taxonomy" id="630390"/>
    <lineage>
        <taxon>Eukaryota</taxon>
        <taxon>Fungi</taxon>
        <taxon>Dikarya</taxon>
        <taxon>Basidiomycota</taxon>
        <taxon>Pucciniomycotina</taxon>
        <taxon>Pucciniomycetes</taxon>
        <taxon>Pucciniales</taxon>
        <taxon>Pucciniaceae</taxon>
        <taxon>Puccinia</taxon>
    </lineage>
</organism>
<dbReference type="AlphaFoldDB" id="A0A0C4F468"/>
<reference evidence="2" key="1">
    <citation type="submission" date="2009-11" db="EMBL/GenBank/DDBJ databases">
        <authorList>
            <consortium name="The Broad Institute Genome Sequencing Platform"/>
            <person name="Ward D."/>
            <person name="Feldgarden M."/>
            <person name="Earl A."/>
            <person name="Young S.K."/>
            <person name="Zeng Q."/>
            <person name="Koehrsen M."/>
            <person name="Alvarado L."/>
            <person name="Berlin A."/>
            <person name="Bochicchio J."/>
            <person name="Borenstein D."/>
            <person name="Chapman S.B."/>
            <person name="Chen Z."/>
            <person name="Engels R."/>
            <person name="Freedman E."/>
            <person name="Gellesch M."/>
            <person name="Goldberg J."/>
            <person name="Griggs A."/>
            <person name="Gujja S."/>
            <person name="Heilman E."/>
            <person name="Heiman D."/>
            <person name="Hepburn T."/>
            <person name="Howarth C."/>
            <person name="Jen D."/>
            <person name="Larson L."/>
            <person name="Lewis B."/>
            <person name="Mehta T."/>
            <person name="Park D."/>
            <person name="Pearson M."/>
            <person name="Roberts A."/>
            <person name="Saif S."/>
            <person name="Shea T."/>
            <person name="Shenoy N."/>
            <person name="Sisk P."/>
            <person name="Stolte C."/>
            <person name="Sykes S."/>
            <person name="Thomson T."/>
            <person name="Walk T."/>
            <person name="White J."/>
            <person name="Yandava C."/>
            <person name="Izard J."/>
            <person name="Baranova O.V."/>
            <person name="Blanton J.M."/>
            <person name="Tanner A.C."/>
            <person name="Dewhirst F.E."/>
            <person name="Haas B."/>
            <person name="Nusbaum C."/>
            <person name="Birren B."/>
        </authorList>
    </citation>
    <scope>NUCLEOTIDE SEQUENCE [LARGE SCALE GENOMIC DNA]</scope>
    <source>
        <strain evidence="2">1-1 BBBD Race 1</strain>
    </source>
</reference>
<name>A0A0C4F468_PUCT1</name>
<evidence type="ECO:0000313" key="2">
    <source>
        <dbReference type="EMBL" id="OAV88026.1"/>
    </source>
</evidence>
<dbReference type="EMBL" id="ADAS02000222">
    <property type="protein sequence ID" value="OAV88026.1"/>
    <property type="molecule type" value="Genomic_DNA"/>
</dbReference>
<evidence type="ECO:0000313" key="4">
    <source>
        <dbReference type="Proteomes" id="UP000005240"/>
    </source>
</evidence>
<gene>
    <name evidence="2" type="ORF">PTTG_07902</name>
</gene>
<keyword evidence="1" id="KW-0812">Transmembrane</keyword>
<reference evidence="2" key="2">
    <citation type="submission" date="2016-05" db="EMBL/GenBank/DDBJ databases">
        <title>Comparative analysis highlights variable genome content of wheat rusts and divergence of the mating loci.</title>
        <authorList>
            <person name="Cuomo C.A."/>
            <person name="Bakkeren G."/>
            <person name="Szabo L."/>
            <person name="Khalil H."/>
            <person name="Joly D."/>
            <person name="Goldberg J."/>
            <person name="Young S."/>
            <person name="Zeng Q."/>
            <person name="Fellers J."/>
        </authorList>
    </citation>
    <scope>NUCLEOTIDE SEQUENCE [LARGE SCALE GENOMIC DNA]</scope>
    <source>
        <strain evidence="2">1-1 BBBD Race 1</strain>
    </source>
</reference>
<dbReference type="EnsemblFungi" id="PTTG_07902-t43_1">
    <property type="protein sequence ID" value="PTTG_07902-t43_1-p1"/>
    <property type="gene ID" value="PTTG_07902"/>
</dbReference>
<keyword evidence="4" id="KW-1185">Reference proteome</keyword>
<reference evidence="3 4" key="3">
    <citation type="journal article" date="2017" name="G3 (Bethesda)">
        <title>Comparative analysis highlights variable genome content of wheat rusts and divergence of the mating loci.</title>
        <authorList>
            <person name="Cuomo C.A."/>
            <person name="Bakkeren G."/>
            <person name="Khalil H.B."/>
            <person name="Panwar V."/>
            <person name="Joly D."/>
            <person name="Linning R."/>
            <person name="Sakthikumar S."/>
            <person name="Song X."/>
            <person name="Adiconis X."/>
            <person name="Fan L."/>
            <person name="Goldberg J.M."/>
            <person name="Levin J.Z."/>
            <person name="Young S."/>
            <person name="Zeng Q."/>
            <person name="Anikster Y."/>
            <person name="Bruce M."/>
            <person name="Wang M."/>
            <person name="Yin C."/>
            <person name="McCallum B."/>
            <person name="Szabo L.J."/>
            <person name="Hulbert S."/>
            <person name="Chen X."/>
            <person name="Fellers J.P."/>
        </authorList>
    </citation>
    <scope>NUCLEOTIDE SEQUENCE</scope>
    <source>
        <strain evidence="3">isolate 1-1 / race 1 (BBBD)</strain>
        <strain evidence="4">Isolate 1-1 / race 1 (BBBD)</strain>
    </source>
</reference>
<evidence type="ECO:0000313" key="3">
    <source>
        <dbReference type="EnsemblFungi" id="PTTG_07902-t43_1-p1"/>
    </source>
</evidence>
<feature type="transmembrane region" description="Helical" evidence="1">
    <location>
        <begin position="144"/>
        <end position="167"/>
    </location>
</feature>
<proteinExistence type="predicted"/>
<reference evidence="3" key="4">
    <citation type="submission" date="2025-05" db="UniProtKB">
        <authorList>
            <consortium name="EnsemblFungi"/>
        </authorList>
    </citation>
    <scope>IDENTIFICATION</scope>
    <source>
        <strain evidence="3">isolate 1-1 / race 1 (BBBD)</strain>
    </source>
</reference>
<keyword evidence="1" id="KW-0472">Membrane</keyword>
<protein>
    <submittedName>
        <fullName evidence="2 3">Uncharacterized protein</fullName>
    </submittedName>
</protein>
<keyword evidence="1" id="KW-1133">Transmembrane helix</keyword>
<evidence type="ECO:0000256" key="1">
    <source>
        <dbReference type="SAM" id="Phobius"/>
    </source>
</evidence>
<sequence length="186" mass="20319">MYAIKERRAWCPPARLQIGWVERAGADWGEWAGYWWRSRSIKDLNHDIEEEDASNAAGEGGELDNEGIFTGAKGLPEDLELGRLQVAGEKGVNDLAVKTLDIMCGPLPLDRQPEQLYSHGGLVEVGAILDTGYGRSASRKVGRVVLLSWTFLQSTSALLGGSVGLLLEGDGLLKAEVEERWLPETT</sequence>
<accession>A0A0C4F468</accession>